<dbReference type="Gene3D" id="2.60.40.1080">
    <property type="match status" value="1"/>
</dbReference>
<dbReference type="InterPro" id="IPR055097">
    <property type="entry name" value="Ig_NUP210_2nd"/>
</dbReference>
<dbReference type="InterPro" id="IPR056233">
    <property type="entry name" value="Ig_GP210_16th"/>
</dbReference>
<dbReference type="PANTHER" id="PTHR23019:SF0">
    <property type="entry name" value="NUCLEAR PORE MEMBRANE GLYCOPROTEIN 210"/>
    <property type="match status" value="1"/>
</dbReference>
<evidence type="ECO:0000256" key="1">
    <source>
        <dbReference type="ARBA" id="ARBA00004590"/>
    </source>
</evidence>
<feature type="compositionally biased region" description="Polar residues" evidence="9">
    <location>
        <begin position="1943"/>
        <end position="1955"/>
    </location>
</feature>
<organism evidence="13 14">
    <name type="scientific">Elaeis guineensis var. tenera</name>
    <name type="common">Oil palm</name>
    <dbReference type="NCBI Taxonomy" id="51953"/>
    <lineage>
        <taxon>Eukaryota</taxon>
        <taxon>Viridiplantae</taxon>
        <taxon>Streptophyta</taxon>
        <taxon>Embryophyta</taxon>
        <taxon>Tracheophyta</taxon>
        <taxon>Spermatophyta</taxon>
        <taxon>Magnoliopsida</taxon>
        <taxon>Liliopsida</taxon>
        <taxon>Arecaceae</taxon>
        <taxon>Arecoideae</taxon>
        <taxon>Cocoseae</taxon>
        <taxon>Elaeidinae</taxon>
        <taxon>Elaeis</taxon>
    </lineage>
</organism>
<dbReference type="InterPro" id="IPR045197">
    <property type="entry name" value="NUP210-like"/>
</dbReference>
<dbReference type="Pfam" id="PF22967">
    <property type="entry name" value="Ig_NUP210_1st"/>
    <property type="match status" value="1"/>
</dbReference>
<comment type="subcellular location">
    <subcellularLocation>
        <location evidence="1">Nucleus membrane</location>
        <topology evidence="1">Single-pass membrane protein</topology>
    </subcellularLocation>
</comment>
<evidence type="ECO:0000256" key="9">
    <source>
        <dbReference type="SAM" id="MobiDB-lite"/>
    </source>
</evidence>
<feature type="signal peptide" evidence="11">
    <location>
        <begin position="1"/>
        <end position="30"/>
    </location>
</feature>
<dbReference type="Pfam" id="PF22969">
    <property type="entry name" value="Ig_NUP210_2nd"/>
    <property type="match status" value="1"/>
</dbReference>
<dbReference type="InterPro" id="IPR056232">
    <property type="entry name" value="Ig_GP210_15th"/>
</dbReference>
<dbReference type="Pfam" id="PF26182">
    <property type="entry name" value="Ig_NUP210_5th"/>
    <property type="match status" value="1"/>
</dbReference>
<dbReference type="InParanoid" id="A0A6I9RTC6"/>
<protein>
    <submittedName>
        <fullName evidence="14">Nuclear pore complex protein GP210</fullName>
    </submittedName>
</protein>
<evidence type="ECO:0000256" key="4">
    <source>
        <dbReference type="ARBA" id="ARBA00022729"/>
    </source>
</evidence>
<dbReference type="Pfam" id="PF02368">
    <property type="entry name" value="Big_2"/>
    <property type="match status" value="1"/>
</dbReference>
<evidence type="ECO:0000256" key="6">
    <source>
        <dbReference type="ARBA" id="ARBA00023136"/>
    </source>
</evidence>
<dbReference type="RefSeq" id="XP_010932243.1">
    <property type="nucleotide sequence ID" value="XM_010933941.3"/>
</dbReference>
<accession>A0A6I9RTC6</accession>
<keyword evidence="8" id="KW-0539">Nucleus</keyword>
<sequence>MGFPVAAGGAAVLAVVVAAAALASLPPLVAREVSGPHIADLNVLLPPRMTNPVGYRLQGSDGCFSWSWDHHDILSVQPEYNVSSRCSTSARLISIAPYNGRKETAVYATDLHSGITIRCKVFIDEISRIQIFHHAIKIDLDELATLRIRAFDDEENVFSSLVGLQFLWKLVPKSFEDDNSHYLVHVPLKETPLSDCGGFCGDLRTQIELEDRNVGSDLYVVKGIGIGHEVVSAQLLEPKLEHVMDTIVLTVAEAMSLDPPSPVFVTVGALIYYSLRVIRLNAAQVIELPSPHHRWYVTNSSVARVDSMMGIAHALNLGITNIIVEDSRVSDHVQISSFHVVTPDKLCLYMVPVTNASAPLDGAAPIPSSVVWYVFPGQEYIIDIKVFAGGPDGNQIHITENNDLKLESDTLRYWDLFSVSKDVAIKYNWQNSRLLKPVSPGRGYLTASLTYERGNSEMAEVLKVVQEVNVCNKVKLIFGEDNEYFQIIHLPWAPGVYQEAQLKATGGCGKTLQDYKWSSSDKATVSISASGAVKAKRPGQVIIRVVSVFDSMNYDEVVIEVSVPSSMVMLPIFPVEVVVGTEIQAAVTLKTSTGVYFHKCDAFSSFVRWKVFSAGECFRVIDKTGKAWTSDMLPHTEGSKPLYGYPCAWTYLYASGAGRAMLHATLSSESQSSFQFLDGPIILKAASPIAAYYPLVVYQAQNGNHFGGYWIDLSRIFAGIQDSDGTSLNELYLVPGSGMDVLLLGGPERWDHGVDFVETVNILGEPNSSAINAVIVQQASSSGGRQYKIFCQSLGNYKLLFSRGNLVGADHPMPAIAKVELSVICSFPSSIMLLANEAANTLDTIEAASNADRGPGRLRTAPVIVSNGCTIRLAAVGIHKTRRAFANSSSLCLRWELSGCKDLAHWSDTNSFERSEATWERFLVLHNASGVCTVRATVVGFPETMASHLYEKAFSWLERAEAVLTDAIHLQLVSSLRVVPEFVLLVLDPEAKVNLSVTGGTCFLDAVTNDTEVAFIIQPPESTQCSHLIVGARGLGSALVTVRDIGLSPPAAASALVRVADVDWIKIIPEQELSLMEGTTERFDILAGTHDGCIFDSSQYMYMKIKVHLEDGILELISENYSPVNGEWVVFGPKFSVRALNIGITTLYVSVKQKSGYELLSQLVKVEVYKPLQLHPEYIYLVPGASYLLTVKGGPKIGASVEYASMNEGIAVVQKSSGKLSASSIGNATVQAAIYGNGGILICEAYGRVEVGIPSAMTLNLQSDQLCVGCKMPVFPTIPEGDLFSFYEICKDYKWMVENEKVVSFETATSLHSDVHKASSSCLGNNHPCYSDDRDDGFINVLIGRSAGKARVSISVSCDFVLNGHPQPVSYNASKSLMVVSDPPLALGIPITWVLPPFYTSSELLPRSSDSYGQVDSHKHKATTYSMLRACEGNGLLRQEGITIDGSKIRTKESNDLDCIEANDRSTGRTVIASCVRTAQVSQVRVTTPESSFHMAYLPVDAKMELIISYADDLGYPFSEAFGVVHLDIETNNPDVVSAFMSKADDSMHGSSEHVTLQAKRPGKALVRLSINRNPRKADFMLVSVGARLFPRNPVLHVGRYLNFSVLGDGLDGLRSGQWLTSNESVLSVNRITGESHARDQGTAEVTFEGMNLKLQTTVTVLKVEQIIVDAPTETLTNIQFPPNGHKFLVRFSDSLDYKFEAPRNQLEVPYDCKVDPPYVGYAKPWSDHVAGNSYCLFFPYSPKRLLSLMSKSNVRLEETTSNGGFIYVSIIASLREAPSIMGSAHAPFVGGFSIAVVGKVNLTPDSNKSLITVMGNTDVEVYWNAKDLLMVSPISIVGFGFGGHAEYEVKVLKNQRFTDKITIVLPATGQTEEIDVSYELGERTAPAGISEITWSAIVVCAVVLMLTVIIFMRLLDKPARSTPVRQGAPAASSVVVGPLTPDRTSAGTVRSSPHTPQRFMEYVRRTIDETPYYNREGRRRFDPQYTY</sequence>
<dbReference type="InterPro" id="IPR003343">
    <property type="entry name" value="Big_2"/>
</dbReference>
<keyword evidence="6 10" id="KW-0472">Membrane</keyword>
<dbReference type="InterPro" id="IPR008964">
    <property type="entry name" value="Invasin/intimin_cell_adhesion"/>
</dbReference>
<keyword evidence="5 10" id="KW-1133">Transmembrane helix</keyword>
<evidence type="ECO:0000313" key="14">
    <source>
        <dbReference type="RefSeq" id="XP_010932243.1"/>
    </source>
</evidence>
<proteinExistence type="inferred from homology"/>
<keyword evidence="13" id="KW-1185">Reference proteome</keyword>
<evidence type="ECO:0000256" key="5">
    <source>
        <dbReference type="ARBA" id="ARBA00022989"/>
    </source>
</evidence>
<evidence type="ECO:0000256" key="3">
    <source>
        <dbReference type="ARBA" id="ARBA00022692"/>
    </source>
</evidence>
<feature type="transmembrane region" description="Helical" evidence="10">
    <location>
        <begin position="1893"/>
        <end position="1916"/>
    </location>
</feature>
<dbReference type="PANTHER" id="PTHR23019">
    <property type="entry name" value="NUCLEAR PORE MEMBRANE GLYCOPROTEIN GP210-RELATED"/>
    <property type="match status" value="1"/>
</dbReference>
<dbReference type="SMART" id="SM00635">
    <property type="entry name" value="BID_2"/>
    <property type="match status" value="3"/>
</dbReference>
<feature type="domain" description="BIG2" evidence="12">
    <location>
        <begin position="1583"/>
        <end position="1660"/>
    </location>
</feature>
<dbReference type="Pfam" id="PF24425">
    <property type="entry name" value="Ig_GP210_15th"/>
    <property type="match status" value="1"/>
</dbReference>
<keyword evidence="3 10" id="KW-0812">Transmembrane</keyword>
<gene>
    <name evidence="14" type="primary">LOC105052955</name>
</gene>
<evidence type="ECO:0000256" key="8">
    <source>
        <dbReference type="ARBA" id="ARBA00023242"/>
    </source>
</evidence>
<comment type="similarity">
    <text evidence="2">Belongs to the NUP210 family.</text>
</comment>
<evidence type="ECO:0000256" key="7">
    <source>
        <dbReference type="ARBA" id="ARBA00023180"/>
    </source>
</evidence>
<dbReference type="InterPro" id="IPR055099">
    <property type="entry name" value="Ig_NUP210_7th"/>
</dbReference>
<feature type="chain" id="PRO_5027092412" evidence="11">
    <location>
        <begin position="31"/>
        <end position="1988"/>
    </location>
</feature>
<dbReference type="Pfam" id="PF24427">
    <property type="entry name" value="Ig_GP210_16th"/>
    <property type="match status" value="1"/>
</dbReference>
<feature type="domain" description="BIG2" evidence="12">
    <location>
        <begin position="1168"/>
        <end position="1244"/>
    </location>
</feature>
<dbReference type="SUPFAM" id="SSF49373">
    <property type="entry name" value="Invasin/intimin cell-adhesion fragments"/>
    <property type="match status" value="1"/>
</dbReference>
<dbReference type="GO" id="GO:0031965">
    <property type="term" value="C:nuclear membrane"/>
    <property type="evidence" value="ECO:0007669"/>
    <property type="project" value="UniProtKB-SubCell"/>
</dbReference>
<evidence type="ECO:0000256" key="10">
    <source>
        <dbReference type="SAM" id="Phobius"/>
    </source>
</evidence>
<name>A0A6I9RTC6_ELAGV</name>
<feature type="region of interest" description="Disordered" evidence="9">
    <location>
        <begin position="1923"/>
        <end position="1955"/>
    </location>
</feature>
<evidence type="ECO:0000259" key="12">
    <source>
        <dbReference type="SMART" id="SM00635"/>
    </source>
</evidence>
<evidence type="ECO:0000256" key="11">
    <source>
        <dbReference type="SAM" id="SignalP"/>
    </source>
</evidence>
<dbReference type="Pfam" id="PF22962">
    <property type="entry name" value="Ig_NUP210_7th"/>
    <property type="match status" value="1"/>
</dbReference>
<dbReference type="Proteomes" id="UP000504607">
    <property type="component" value="Chromosome 10"/>
</dbReference>
<evidence type="ECO:0000256" key="2">
    <source>
        <dbReference type="ARBA" id="ARBA00007313"/>
    </source>
</evidence>
<dbReference type="InterPro" id="IPR055096">
    <property type="entry name" value="Ig_NUP210_1st"/>
</dbReference>
<reference evidence="14" key="1">
    <citation type="submission" date="2025-08" db="UniProtKB">
        <authorList>
            <consortium name="RefSeq"/>
        </authorList>
    </citation>
    <scope>IDENTIFICATION</scope>
</reference>
<keyword evidence="7" id="KW-0325">Glycoprotein</keyword>
<evidence type="ECO:0000313" key="13">
    <source>
        <dbReference type="Proteomes" id="UP000504607"/>
    </source>
</evidence>
<feature type="domain" description="BIG2" evidence="12">
    <location>
        <begin position="481"/>
        <end position="560"/>
    </location>
</feature>
<dbReference type="OrthoDB" id="361283at2759"/>
<keyword evidence="4 11" id="KW-0732">Signal</keyword>